<reference evidence="8 9" key="1">
    <citation type="submission" date="2016-05" db="EMBL/GenBank/DDBJ databases">
        <title>Paenibacillus sp. 1ZS3-15 nov., isolated from the rhizosphere soil.</title>
        <authorList>
            <person name="Zhang X.X."/>
            <person name="Zhang J."/>
        </authorList>
    </citation>
    <scope>NUCLEOTIDE SEQUENCE [LARGE SCALE GENOMIC DNA]</scope>
    <source>
        <strain evidence="8 9">1ZS3-15</strain>
    </source>
</reference>
<keyword evidence="5 6" id="KW-0472">Membrane</keyword>
<proteinExistence type="predicted"/>
<dbReference type="InterPro" id="IPR018076">
    <property type="entry name" value="T2SS_GspF_dom"/>
</dbReference>
<dbReference type="STRING" id="1850517.A8708_05520"/>
<keyword evidence="3 6" id="KW-0812">Transmembrane</keyword>
<evidence type="ECO:0000313" key="8">
    <source>
        <dbReference type="EMBL" id="OAS16038.1"/>
    </source>
</evidence>
<evidence type="ECO:0000259" key="7">
    <source>
        <dbReference type="Pfam" id="PF00482"/>
    </source>
</evidence>
<feature type="transmembrane region" description="Helical" evidence="6">
    <location>
        <begin position="90"/>
        <end position="112"/>
    </location>
</feature>
<gene>
    <name evidence="8" type="ORF">A8708_05520</name>
</gene>
<keyword evidence="9" id="KW-1185">Reference proteome</keyword>
<evidence type="ECO:0000256" key="3">
    <source>
        <dbReference type="ARBA" id="ARBA00022692"/>
    </source>
</evidence>
<name>A0A198A4W7_9BACL</name>
<dbReference type="Pfam" id="PF00482">
    <property type="entry name" value="T2SSF"/>
    <property type="match status" value="1"/>
</dbReference>
<feature type="transmembrane region" description="Helical" evidence="6">
    <location>
        <begin position="269"/>
        <end position="294"/>
    </location>
</feature>
<dbReference type="PANTHER" id="PTHR35007:SF2">
    <property type="entry name" value="PILUS ASSEMBLE PROTEIN"/>
    <property type="match status" value="1"/>
</dbReference>
<dbReference type="OrthoDB" id="2574794at2"/>
<sequence length="299" mass="34038">MSIIISFCVCCLCLIIFVPMHYTFIGRPFRKMLSSVQLKSEVSKFTSNKLLNKVVPFLNYIVRIFNVKGDSIRWDKKRDMLGVLYSNNELSIQQFIAIKIVASTVVSLYMLILNFAQPSVLMLFLSLLLSIVSFYIPEQILNIKIKQRRWEIYREIPSVLLSLAVTTDAGLSLNQALEEICLMKKGAFSQELKKTLQQISVGIPQKEAFENLANRVRIDEITLFVSVLIQTLEKGSSGITHVLREQANESWMKRKGVAKELAGKASIKLFLPMIGLVLPALMIFLIVPAVFSIMRFFNY</sequence>
<dbReference type="GO" id="GO:0005886">
    <property type="term" value="C:plasma membrane"/>
    <property type="evidence" value="ECO:0007669"/>
    <property type="project" value="UniProtKB-SubCell"/>
</dbReference>
<keyword evidence="2" id="KW-1003">Cell membrane</keyword>
<dbReference type="Proteomes" id="UP000078454">
    <property type="component" value="Unassembled WGS sequence"/>
</dbReference>
<evidence type="ECO:0000313" key="9">
    <source>
        <dbReference type="Proteomes" id="UP000078454"/>
    </source>
</evidence>
<comment type="subcellular location">
    <subcellularLocation>
        <location evidence="1">Cell membrane</location>
        <topology evidence="1">Multi-pass membrane protein</topology>
    </subcellularLocation>
</comment>
<organism evidence="8 9">
    <name type="scientific">Paenibacillus oryzisoli</name>
    <dbReference type="NCBI Taxonomy" id="1850517"/>
    <lineage>
        <taxon>Bacteria</taxon>
        <taxon>Bacillati</taxon>
        <taxon>Bacillota</taxon>
        <taxon>Bacilli</taxon>
        <taxon>Bacillales</taxon>
        <taxon>Paenibacillaceae</taxon>
        <taxon>Paenibacillus</taxon>
    </lineage>
</organism>
<evidence type="ECO:0000256" key="4">
    <source>
        <dbReference type="ARBA" id="ARBA00022989"/>
    </source>
</evidence>
<protein>
    <recommendedName>
        <fullName evidence="7">Type II secretion system protein GspF domain-containing protein</fullName>
    </recommendedName>
</protein>
<dbReference type="EMBL" id="LYPB01000077">
    <property type="protein sequence ID" value="OAS16038.1"/>
    <property type="molecule type" value="Genomic_DNA"/>
</dbReference>
<evidence type="ECO:0000256" key="5">
    <source>
        <dbReference type="ARBA" id="ARBA00023136"/>
    </source>
</evidence>
<accession>A0A198A4W7</accession>
<dbReference type="AlphaFoldDB" id="A0A198A4W7"/>
<dbReference type="PANTHER" id="PTHR35007">
    <property type="entry name" value="INTEGRAL MEMBRANE PROTEIN-RELATED"/>
    <property type="match status" value="1"/>
</dbReference>
<feature type="transmembrane region" description="Helical" evidence="6">
    <location>
        <begin position="118"/>
        <end position="136"/>
    </location>
</feature>
<feature type="domain" description="Type II secretion system protein GspF" evidence="7">
    <location>
        <begin position="161"/>
        <end position="286"/>
    </location>
</feature>
<comment type="caution">
    <text evidence="8">The sequence shown here is derived from an EMBL/GenBank/DDBJ whole genome shotgun (WGS) entry which is preliminary data.</text>
</comment>
<keyword evidence="4 6" id="KW-1133">Transmembrane helix</keyword>
<dbReference type="RefSeq" id="WP_068667652.1">
    <property type="nucleotide sequence ID" value="NZ_LYPB01000077.1"/>
</dbReference>
<evidence type="ECO:0000256" key="1">
    <source>
        <dbReference type="ARBA" id="ARBA00004651"/>
    </source>
</evidence>
<evidence type="ECO:0000256" key="6">
    <source>
        <dbReference type="SAM" id="Phobius"/>
    </source>
</evidence>
<evidence type="ECO:0000256" key="2">
    <source>
        <dbReference type="ARBA" id="ARBA00022475"/>
    </source>
</evidence>